<dbReference type="AlphaFoldDB" id="A0A2T7PLD1"/>
<dbReference type="STRING" id="400727.A0A2T7PLD1"/>
<dbReference type="PANTHER" id="PTHR24025">
    <property type="entry name" value="DESMOGLEIN FAMILY MEMBER"/>
    <property type="match status" value="1"/>
</dbReference>
<evidence type="ECO:0000256" key="10">
    <source>
        <dbReference type="ARBA" id="ARBA00023180"/>
    </source>
</evidence>
<dbReference type="GO" id="GO:0005509">
    <property type="term" value="F:calcium ion binding"/>
    <property type="evidence" value="ECO:0007669"/>
    <property type="project" value="UniProtKB-UniRule"/>
</dbReference>
<keyword evidence="9" id="KW-1015">Disulfide bond</keyword>
<dbReference type="Gene3D" id="2.60.40.60">
    <property type="entry name" value="Cadherins"/>
    <property type="match status" value="7"/>
</dbReference>
<evidence type="ECO:0000256" key="5">
    <source>
        <dbReference type="ARBA" id="ARBA00022837"/>
    </source>
</evidence>
<dbReference type="PROSITE" id="PS00232">
    <property type="entry name" value="CADHERIN_1"/>
    <property type="match status" value="4"/>
</dbReference>
<comment type="subcellular location">
    <subcellularLocation>
        <location evidence="1">Membrane</location>
        <topology evidence="1">Single-pass membrane protein</topology>
    </subcellularLocation>
</comment>
<dbReference type="FunFam" id="2.60.40.60:FF:000039">
    <property type="entry name" value="FAT atypical cadherin 3"/>
    <property type="match status" value="1"/>
</dbReference>
<feature type="domain" description="Cadherin" evidence="12">
    <location>
        <begin position="6"/>
        <end position="40"/>
    </location>
</feature>
<feature type="domain" description="Cadherin" evidence="12">
    <location>
        <begin position="491"/>
        <end position="596"/>
    </location>
</feature>
<dbReference type="FunFam" id="2.60.40.60:FF:000015">
    <property type="entry name" value="FAT atypical cadherin 1"/>
    <property type="match status" value="2"/>
</dbReference>
<sequence length="658" mass="72605">MSQIILSVTATDQANAGTQLSSKVKVIIAVSDFNDNAPVFEVIDTAVYVSENLPKGTLVVKVKATDVDSLENGYISYSITNPGPVPFDINPFSGEITTTQVMDFETMKTMYNLRIRASDWGAPFRQETETIVTVKVQDTNDNSPEFEKTRCKGYLSREAAEGTEIVVLTAIDFDAGNIISYSITEGNEDDHPNDSRILTLVASDGEHFSVPVTVSLTLVNNKRSQRLSAAEVSVSCQDTDVTRRLQEQLHLSKENNRGDTTSLALMFQQLQVENVYAPHFEGNISLNVTVSEDVVVGSVIFNFSATDEDKGCNGQVLYVITKGNIGDVFKVDSFTGSLKVMSSLDFETVSEYNLTILAEDLGKPRKSAIQTITIFVADVNDNHPVFEKDQYNQEIFEDIIINSTVIQVSAVDKDTGRNAKLEYSIVSGGEDFFIEPNTGIIRVKNYLDREKQAEYIVLVQAKDLGLNRRQSATTSVIIVLKDVNDNFPEFVPKVVTVRVREDFPVGTAITTLTAHDSDEGENGTVTYKMIDGADNKFYIDELTGVVRILNKLDFETTQVYNLSIRAEDGGQQSLASMCLLNVEVVDVDENHYAPEFSSFLLSGSVAENSRVGTYVMTVRAQDKDTADNPGEKIVYFIRDGSGLGRFSIDNNGEYCVQD</sequence>
<evidence type="ECO:0000256" key="9">
    <source>
        <dbReference type="ARBA" id="ARBA00023157"/>
    </source>
</evidence>
<dbReference type="Pfam" id="PF00028">
    <property type="entry name" value="Cadherin"/>
    <property type="match status" value="4"/>
</dbReference>
<keyword evidence="6" id="KW-0130">Cell adhesion</keyword>
<evidence type="ECO:0000256" key="1">
    <source>
        <dbReference type="ARBA" id="ARBA00004167"/>
    </source>
</evidence>
<evidence type="ECO:0000256" key="11">
    <source>
        <dbReference type="PROSITE-ProRule" id="PRU00043"/>
    </source>
</evidence>
<dbReference type="Proteomes" id="UP000245119">
    <property type="component" value="Linkage Group LG3"/>
</dbReference>
<evidence type="ECO:0000256" key="7">
    <source>
        <dbReference type="ARBA" id="ARBA00022989"/>
    </source>
</evidence>
<dbReference type="GO" id="GO:0005911">
    <property type="term" value="C:cell-cell junction"/>
    <property type="evidence" value="ECO:0007669"/>
    <property type="project" value="TreeGrafter"/>
</dbReference>
<keyword evidence="4" id="KW-0677">Repeat</keyword>
<accession>A0A2T7PLD1</accession>
<dbReference type="InterPro" id="IPR002126">
    <property type="entry name" value="Cadherin-like_dom"/>
</dbReference>
<evidence type="ECO:0000256" key="2">
    <source>
        <dbReference type="ARBA" id="ARBA00022536"/>
    </source>
</evidence>
<keyword evidence="3" id="KW-0812">Transmembrane</keyword>
<dbReference type="SMART" id="SM00112">
    <property type="entry name" value="CA"/>
    <property type="match status" value="4"/>
</dbReference>
<dbReference type="FunFam" id="2.60.40.60:FF:000020">
    <property type="entry name" value="Dachsous cadherin-related 1b"/>
    <property type="match status" value="1"/>
</dbReference>
<dbReference type="PROSITE" id="PS50268">
    <property type="entry name" value="CADHERIN_2"/>
    <property type="match status" value="6"/>
</dbReference>
<dbReference type="CDD" id="cd11304">
    <property type="entry name" value="Cadherin_repeat"/>
    <property type="match status" value="5"/>
</dbReference>
<keyword evidence="10" id="KW-0325">Glycoprotein</keyword>
<dbReference type="GO" id="GO:0005886">
    <property type="term" value="C:plasma membrane"/>
    <property type="evidence" value="ECO:0007669"/>
    <property type="project" value="InterPro"/>
</dbReference>
<feature type="domain" description="Cadherin" evidence="12">
    <location>
        <begin position="387"/>
        <end position="490"/>
    </location>
</feature>
<dbReference type="OrthoDB" id="6252479at2759"/>
<protein>
    <recommendedName>
        <fullName evidence="12">Cadherin domain-containing protein</fullName>
    </recommendedName>
</protein>
<dbReference type="SUPFAM" id="SSF49313">
    <property type="entry name" value="Cadherin-like"/>
    <property type="match status" value="6"/>
</dbReference>
<dbReference type="InterPro" id="IPR015919">
    <property type="entry name" value="Cadherin-like_sf"/>
</dbReference>
<dbReference type="EMBL" id="PZQS01000003">
    <property type="protein sequence ID" value="PVD34228.1"/>
    <property type="molecule type" value="Genomic_DNA"/>
</dbReference>
<keyword evidence="2" id="KW-0245">EGF-like domain</keyword>
<name>A0A2T7PLD1_POMCA</name>
<proteinExistence type="predicted"/>
<gene>
    <name evidence="13" type="ORF">C0Q70_05494</name>
</gene>
<evidence type="ECO:0000313" key="13">
    <source>
        <dbReference type="EMBL" id="PVD34228.1"/>
    </source>
</evidence>
<keyword evidence="14" id="KW-1185">Reference proteome</keyword>
<dbReference type="InterPro" id="IPR050971">
    <property type="entry name" value="Cadherin-domain_protein"/>
</dbReference>
<reference evidence="13 14" key="1">
    <citation type="submission" date="2018-04" db="EMBL/GenBank/DDBJ databases">
        <title>The genome of golden apple snail Pomacea canaliculata provides insight into stress tolerance and invasive adaptation.</title>
        <authorList>
            <person name="Liu C."/>
            <person name="Liu B."/>
            <person name="Ren Y."/>
            <person name="Zhang Y."/>
            <person name="Wang H."/>
            <person name="Li S."/>
            <person name="Jiang F."/>
            <person name="Yin L."/>
            <person name="Zhang G."/>
            <person name="Qian W."/>
            <person name="Fan W."/>
        </authorList>
    </citation>
    <scope>NUCLEOTIDE SEQUENCE [LARGE SCALE GENOMIC DNA]</scope>
    <source>
        <strain evidence="13">SZHN2017</strain>
        <tissue evidence="13">Muscle</tissue>
    </source>
</reference>
<keyword evidence="5 11" id="KW-0106">Calcium</keyword>
<feature type="domain" description="Cadherin" evidence="12">
    <location>
        <begin position="41"/>
        <end position="146"/>
    </location>
</feature>
<organism evidence="13 14">
    <name type="scientific">Pomacea canaliculata</name>
    <name type="common">Golden apple snail</name>
    <dbReference type="NCBI Taxonomy" id="400727"/>
    <lineage>
        <taxon>Eukaryota</taxon>
        <taxon>Metazoa</taxon>
        <taxon>Spiralia</taxon>
        <taxon>Lophotrochozoa</taxon>
        <taxon>Mollusca</taxon>
        <taxon>Gastropoda</taxon>
        <taxon>Caenogastropoda</taxon>
        <taxon>Architaenioglossa</taxon>
        <taxon>Ampullarioidea</taxon>
        <taxon>Ampullariidae</taxon>
        <taxon>Pomacea</taxon>
    </lineage>
</organism>
<evidence type="ECO:0000256" key="3">
    <source>
        <dbReference type="ARBA" id="ARBA00022692"/>
    </source>
</evidence>
<dbReference type="InterPro" id="IPR020894">
    <property type="entry name" value="Cadherin_CS"/>
</dbReference>
<keyword evidence="8" id="KW-0472">Membrane</keyword>
<evidence type="ECO:0000256" key="4">
    <source>
        <dbReference type="ARBA" id="ARBA00022737"/>
    </source>
</evidence>
<keyword evidence="7" id="KW-1133">Transmembrane helix</keyword>
<dbReference type="GO" id="GO:0007156">
    <property type="term" value="P:homophilic cell adhesion via plasma membrane adhesion molecules"/>
    <property type="evidence" value="ECO:0007669"/>
    <property type="project" value="InterPro"/>
</dbReference>
<comment type="caution">
    <text evidence="13">The sequence shown here is derived from an EMBL/GenBank/DDBJ whole genome shotgun (WGS) entry which is preliminary data.</text>
</comment>
<evidence type="ECO:0000313" key="14">
    <source>
        <dbReference type="Proteomes" id="UP000245119"/>
    </source>
</evidence>
<dbReference type="PRINTS" id="PR00205">
    <property type="entry name" value="CADHERIN"/>
</dbReference>
<evidence type="ECO:0000256" key="6">
    <source>
        <dbReference type="ARBA" id="ARBA00022889"/>
    </source>
</evidence>
<feature type="domain" description="Cadherin" evidence="12">
    <location>
        <begin position="597"/>
        <end position="652"/>
    </location>
</feature>
<dbReference type="PANTHER" id="PTHR24025:SF28">
    <property type="entry name" value="PUTATIVE-RELATED"/>
    <property type="match status" value="1"/>
</dbReference>
<feature type="domain" description="Cadherin" evidence="12">
    <location>
        <begin position="282"/>
        <end position="386"/>
    </location>
</feature>
<evidence type="ECO:0000256" key="8">
    <source>
        <dbReference type="ARBA" id="ARBA00023136"/>
    </source>
</evidence>
<evidence type="ECO:0000259" key="12">
    <source>
        <dbReference type="PROSITE" id="PS50268"/>
    </source>
</evidence>